<evidence type="ECO:0000313" key="2">
    <source>
        <dbReference type="Proteomes" id="UP001151760"/>
    </source>
</evidence>
<proteinExistence type="predicted"/>
<comment type="caution">
    <text evidence="1">The sequence shown here is derived from an EMBL/GenBank/DDBJ whole genome shotgun (WGS) entry which is preliminary data.</text>
</comment>
<sequence>MKGMSIYPFEVGAQTYWAFKHTNFDIKTAGDHRKVQLNELNELHDHAYENSLIYKEKTKRIHDAKIKNRVFNVGDRVLLFNSRLKIFSGKLNPLKDGQIATLNKRFVGGTPCLSVVEFPDGEDSRALSFVFHSQEFHILSFIFGNPTSKVVGCRRRLFPIELFLVGVQHPGTIADEAGTFREERSIPASPYWNDYCAYFLESISSLGTYDYFFKPCPEEPPEDAAENVKAAWKAEYKIYSDVACLMLGRMSPALQRQFELYFPQAMFDELRIMFEKHKAVEIYDLKLINTHCVGKTVSDLQRIAHDYEKVLTDKAPTPPGTFYSKRNCPLYLEELRTNKNKKAKHGAATSGFRVERKLSYGEQYLHIGNGAQAAVKAIGVFNLVLPSGLVLSLNNCHYAPIYN</sequence>
<gene>
    <name evidence="1" type="ORF">Tco_0925347</name>
</gene>
<evidence type="ECO:0000313" key="1">
    <source>
        <dbReference type="EMBL" id="GJT34928.1"/>
    </source>
</evidence>
<dbReference type="Proteomes" id="UP001151760">
    <property type="component" value="Unassembled WGS sequence"/>
</dbReference>
<name>A0ABQ5D7F9_9ASTR</name>
<accession>A0ABQ5D7F9</accession>
<reference evidence="1" key="1">
    <citation type="journal article" date="2022" name="Int. J. Mol. Sci.">
        <title>Draft Genome of Tanacetum Coccineum: Genomic Comparison of Closely Related Tanacetum-Family Plants.</title>
        <authorList>
            <person name="Yamashiro T."/>
            <person name="Shiraishi A."/>
            <person name="Nakayama K."/>
            <person name="Satake H."/>
        </authorList>
    </citation>
    <scope>NUCLEOTIDE SEQUENCE</scope>
</reference>
<keyword evidence="2" id="KW-1185">Reference proteome</keyword>
<reference evidence="1" key="2">
    <citation type="submission" date="2022-01" db="EMBL/GenBank/DDBJ databases">
        <authorList>
            <person name="Yamashiro T."/>
            <person name="Shiraishi A."/>
            <person name="Satake H."/>
            <person name="Nakayama K."/>
        </authorList>
    </citation>
    <scope>NUCLEOTIDE SEQUENCE</scope>
</reference>
<protein>
    <submittedName>
        <fullName evidence="1">Uncharacterized protein</fullName>
    </submittedName>
</protein>
<dbReference type="EMBL" id="BQNB010015007">
    <property type="protein sequence ID" value="GJT34928.1"/>
    <property type="molecule type" value="Genomic_DNA"/>
</dbReference>
<organism evidence="1 2">
    <name type="scientific">Tanacetum coccineum</name>
    <dbReference type="NCBI Taxonomy" id="301880"/>
    <lineage>
        <taxon>Eukaryota</taxon>
        <taxon>Viridiplantae</taxon>
        <taxon>Streptophyta</taxon>
        <taxon>Embryophyta</taxon>
        <taxon>Tracheophyta</taxon>
        <taxon>Spermatophyta</taxon>
        <taxon>Magnoliopsida</taxon>
        <taxon>eudicotyledons</taxon>
        <taxon>Gunneridae</taxon>
        <taxon>Pentapetalae</taxon>
        <taxon>asterids</taxon>
        <taxon>campanulids</taxon>
        <taxon>Asterales</taxon>
        <taxon>Asteraceae</taxon>
        <taxon>Asteroideae</taxon>
        <taxon>Anthemideae</taxon>
        <taxon>Anthemidinae</taxon>
        <taxon>Tanacetum</taxon>
    </lineage>
</organism>